<name>A0ABV2T5W8_9BACT</name>
<sequence>MKHPPALLQYSFLAVMFTLLIGSTGCSRKEALPEPAPADSLGRINQWLLDSMRAFYYWSEEIPAAPDFKQATPLFFKSLLSTNDRFSWITNQQDVIPDGNSYTNYGFHYAWVQVAGYDGYVGVVTFVSRFSAAGEAGWTRGMYFTAVNGTRVTAQNMEQANTVLHTSGNVRVTMAAIVDNTVQPGNEVTLSHILFGENPFQLTSTFTAGGIATGYLFYNQFSEMHDDDMLAVFDKLRRAQVTELILDLRYNPGGSVPRSAMMAVMIATQLKENDVYAIYEGNKKLGRRERTLKEVLQTANSTAGNDYALLKKRLLPLQRIFILTTGGTASAAEMLINNLRPYITVVQIGATTTGKDEASFVIRDGRVPRQIPWEIHPIVYKLFNKNNQGAYHHGLVPAYPVNELAALPLYAIGSSKDPLIRKALEMIYGMDIPEGTPLRQLPEIPVRVVYASAAGQAKNAMVQVAR</sequence>
<dbReference type="InterPro" id="IPR036034">
    <property type="entry name" value="PDZ_sf"/>
</dbReference>
<dbReference type="SUPFAM" id="SSF52096">
    <property type="entry name" value="ClpP/crotonase"/>
    <property type="match status" value="1"/>
</dbReference>
<dbReference type="PANTHER" id="PTHR32060">
    <property type="entry name" value="TAIL-SPECIFIC PROTEASE"/>
    <property type="match status" value="1"/>
</dbReference>
<dbReference type="EMBL" id="JBEXAC010000001">
    <property type="protein sequence ID" value="MET6998035.1"/>
    <property type="molecule type" value="Genomic_DNA"/>
</dbReference>
<evidence type="ECO:0000313" key="4">
    <source>
        <dbReference type="Proteomes" id="UP001549749"/>
    </source>
</evidence>
<gene>
    <name evidence="3" type="ORF">ABR189_11670</name>
</gene>
<dbReference type="PANTHER" id="PTHR32060:SF30">
    <property type="entry name" value="CARBOXY-TERMINAL PROCESSING PROTEASE CTPA"/>
    <property type="match status" value="1"/>
</dbReference>
<reference evidence="3 4" key="1">
    <citation type="submission" date="2024-06" db="EMBL/GenBank/DDBJ databases">
        <title>Chitinophaga defluvii sp. nov., isolated from municipal sewage.</title>
        <authorList>
            <person name="Zhang L."/>
        </authorList>
    </citation>
    <scope>NUCLEOTIDE SEQUENCE [LARGE SCALE GENOMIC DNA]</scope>
    <source>
        <strain evidence="3 4">H8</strain>
    </source>
</reference>
<organism evidence="3 4">
    <name type="scientific">Chitinophaga defluvii</name>
    <dbReference type="NCBI Taxonomy" id="3163343"/>
    <lineage>
        <taxon>Bacteria</taxon>
        <taxon>Pseudomonadati</taxon>
        <taxon>Bacteroidota</taxon>
        <taxon>Chitinophagia</taxon>
        <taxon>Chitinophagales</taxon>
        <taxon>Chitinophagaceae</taxon>
        <taxon>Chitinophaga</taxon>
    </lineage>
</organism>
<dbReference type="InterPro" id="IPR029045">
    <property type="entry name" value="ClpP/crotonase-like_dom_sf"/>
</dbReference>
<keyword evidence="4" id="KW-1185">Reference proteome</keyword>
<dbReference type="Gene3D" id="2.30.42.10">
    <property type="match status" value="1"/>
</dbReference>
<dbReference type="Proteomes" id="UP001549749">
    <property type="component" value="Unassembled WGS sequence"/>
</dbReference>
<comment type="caution">
    <text evidence="3">The sequence shown here is derived from an EMBL/GenBank/DDBJ whole genome shotgun (WGS) entry which is preliminary data.</text>
</comment>
<dbReference type="CDD" id="cd07561">
    <property type="entry name" value="Peptidase_S41_CPP_like"/>
    <property type="match status" value="1"/>
</dbReference>
<accession>A0ABV2T5W8</accession>
<feature type="domain" description="Tail specific protease" evidence="1">
    <location>
        <begin position="213"/>
        <end position="359"/>
    </location>
</feature>
<evidence type="ECO:0000313" key="3">
    <source>
        <dbReference type="EMBL" id="MET6998035.1"/>
    </source>
</evidence>
<dbReference type="Gene3D" id="3.90.226.10">
    <property type="entry name" value="2-enoyl-CoA Hydratase, Chain A, domain 1"/>
    <property type="match status" value="1"/>
</dbReference>
<dbReference type="Pfam" id="PF03572">
    <property type="entry name" value="Peptidase_S41"/>
    <property type="match status" value="1"/>
</dbReference>
<dbReference type="InterPro" id="IPR041613">
    <property type="entry name" value="Pept_S41_N"/>
</dbReference>
<dbReference type="Gene3D" id="3.30.750.170">
    <property type="match status" value="1"/>
</dbReference>
<feature type="domain" description="Peptidase S41 N-terminal" evidence="2">
    <location>
        <begin position="43"/>
        <end position="88"/>
    </location>
</feature>
<evidence type="ECO:0000259" key="1">
    <source>
        <dbReference type="Pfam" id="PF03572"/>
    </source>
</evidence>
<proteinExistence type="predicted"/>
<dbReference type="RefSeq" id="WP_354660670.1">
    <property type="nucleotide sequence ID" value="NZ_JBEXAC010000001.1"/>
</dbReference>
<evidence type="ECO:0000259" key="2">
    <source>
        <dbReference type="Pfam" id="PF18294"/>
    </source>
</evidence>
<dbReference type="PROSITE" id="PS51257">
    <property type="entry name" value="PROKAR_LIPOPROTEIN"/>
    <property type="match status" value="1"/>
</dbReference>
<dbReference type="Pfam" id="PF18294">
    <property type="entry name" value="Pept_S41_N"/>
    <property type="match status" value="1"/>
</dbReference>
<dbReference type="InterPro" id="IPR005151">
    <property type="entry name" value="Tail-specific_protease"/>
</dbReference>
<protein>
    <submittedName>
        <fullName evidence="3">S41 family peptidase</fullName>
    </submittedName>
</protein>